<accession>A0AAV0VWX0</accession>
<keyword evidence="3" id="KW-0964">Secreted</keyword>
<proteinExistence type="inferred from homology"/>
<protein>
    <submittedName>
        <fullName evidence="4">Uncharacterized protein</fullName>
    </submittedName>
</protein>
<dbReference type="Gene3D" id="2.120.10.30">
    <property type="entry name" value="TolB, C-terminal domain"/>
    <property type="match status" value="1"/>
</dbReference>
<dbReference type="InterPro" id="IPR017996">
    <property type="entry name" value="MRJP/yellow-related"/>
</dbReference>
<evidence type="ECO:0000313" key="5">
    <source>
        <dbReference type="Proteomes" id="UP001160148"/>
    </source>
</evidence>
<evidence type="ECO:0000256" key="2">
    <source>
        <dbReference type="ARBA" id="ARBA00009127"/>
    </source>
</evidence>
<sequence>MDLGENIIMKLYDCRRVQSAVAVDLDKLRGHLYVLDSGYDNVKCQPKIIVYDLKTYKCIQSVELGGLNGSGLATLVVDARPFKGETKVYVGNARGGHITVFEPDRSVWYMVALSIQNHGGAVIQEDYYGPEVDPDVPAECIALFKRQSSVYLTSRRSHDLYTASLKDLRNLTSYITPSIKNGDVLPVGLRVRWEGVKLGVSGGFYADIQGGLNYVYTRDFVAVRLSIMMGGVPVAAEDHKVLLQSYDLLPAVTKIFTDNTNYRQVWALNAMPNAENRHLVKINTL</sequence>
<dbReference type="AlphaFoldDB" id="A0AAV0VWX0"/>
<evidence type="ECO:0000313" key="4">
    <source>
        <dbReference type="EMBL" id="CAI6347248.1"/>
    </source>
</evidence>
<evidence type="ECO:0000256" key="1">
    <source>
        <dbReference type="ARBA" id="ARBA00004613"/>
    </source>
</evidence>
<dbReference type="EMBL" id="CARXXK010000001">
    <property type="protein sequence ID" value="CAI6347248.1"/>
    <property type="molecule type" value="Genomic_DNA"/>
</dbReference>
<dbReference type="GO" id="GO:0005576">
    <property type="term" value="C:extracellular region"/>
    <property type="evidence" value="ECO:0007669"/>
    <property type="project" value="UniProtKB-SubCell"/>
</dbReference>
<dbReference type="Pfam" id="PF03022">
    <property type="entry name" value="MRJP"/>
    <property type="match status" value="1"/>
</dbReference>
<dbReference type="InterPro" id="IPR011042">
    <property type="entry name" value="6-blade_b-propeller_TolB-like"/>
</dbReference>
<comment type="caution">
    <text evidence="4">The sequence shown here is derived from an EMBL/GenBank/DDBJ whole genome shotgun (WGS) entry which is preliminary data.</text>
</comment>
<keyword evidence="5" id="KW-1185">Reference proteome</keyword>
<dbReference type="SUPFAM" id="SSF101898">
    <property type="entry name" value="NHL repeat"/>
    <property type="match status" value="1"/>
</dbReference>
<gene>
    <name evidence="4" type="ORF">MEUPH1_LOCUS4059</name>
</gene>
<evidence type="ECO:0000256" key="3">
    <source>
        <dbReference type="ARBA" id="ARBA00022525"/>
    </source>
</evidence>
<comment type="subcellular location">
    <subcellularLocation>
        <location evidence="1">Secreted</location>
    </subcellularLocation>
</comment>
<reference evidence="4 5" key="1">
    <citation type="submission" date="2023-01" db="EMBL/GenBank/DDBJ databases">
        <authorList>
            <person name="Whitehead M."/>
        </authorList>
    </citation>
    <scope>NUCLEOTIDE SEQUENCE [LARGE SCALE GENOMIC DNA]</scope>
</reference>
<name>A0AAV0VWX0_9HEMI</name>
<dbReference type="Proteomes" id="UP001160148">
    <property type="component" value="Unassembled WGS sequence"/>
</dbReference>
<comment type="similarity">
    <text evidence="2">Belongs to the major royal jelly protein family.</text>
</comment>
<organism evidence="4 5">
    <name type="scientific">Macrosiphum euphorbiae</name>
    <name type="common">potato aphid</name>
    <dbReference type="NCBI Taxonomy" id="13131"/>
    <lineage>
        <taxon>Eukaryota</taxon>
        <taxon>Metazoa</taxon>
        <taxon>Ecdysozoa</taxon>
        <taxon>Arthropoda</taxon>
        <taxon>Hexapoda</taxon>
        <taxon>Insecta</taxon>
        <taxon>Pterygota</taxon>
        <taxon>Neoptera</taxon>
        <taxon>Paraneoptera</taxon>
        <taxon>Hemiptera</taxon>
        <taxon>Sternorrhyncha</taxon>
        <taxon>Aphidomorpha</taxon>
        <taxon>Aphidoidea</taxon>
        <taxon>Aphididae</taxon>
        <taxon>Macrosiphini</taxon>
        <taxon>Macrosiphum</taxon>
    </lineage>
</organism>